<accession>A0A3S9YMK9</accession>
<reference evidence="4 5" key="1">
    <citation type="submission" date="2018-04" db="EMBL/GenBank/DDBJ databases">
        <title>Complete genome sequences of Streptomyces lydicus strain WYEC and characterization of antagonistic properties of biological control agents.</title>
        <authorList>
            <person name="Mariita R.M."/>
            <person name="Sello J.K."/>
        </authorList>
    </citation>
    <scope>NUCLEOTIDE SEQUENCE [LARGE SCALE GENOMIC DNA]</scope>
    <source>
        <strain evidence="4 5">WYEC 108</strain>
    </source>
</reference>
<dbReference type="InterPro" id="IPR032696">
    <property type="entry name" value="SQ_cyclase_C"/>
</dbReference>
<feature type="region of interest" description="Disordered" evidence="2">
    <location>
        <begin position="1"/>
        <end position="39"/>
    </location>
</feature>
<feature type="domain" description="Squalene cyclase C-terminal" evidence="3">
    <location>
        <begin position="237"/>
        <end position="364"/>
    </location>
</feature>
<evidence type="ECO:0000256" key="2">
    <source>
        <dbReference type="SAM" id="MobiDB-lite"/>
    </source>
</evidence>
<dbReference type="CDD" id="cd00688">
    <property type="entry name" value="ISOPREN_C2_like"/>
    <property type="match status" value="1"/>
</dbReference>
<dbReference type="Gene3D" id="1.50.10.20">
    <property type="match status" value="3"/>
</dbReference>
<organism evidence="4 5">
    <name type="scientific">Streptomyces lydicus</name>
    <dbReference type="NCBI Taxonomy" id="47763"/>
    <lineage>
        <taxon>Bacteria</taxon>
        <taxon>Bacillati</taxon>
        <taxon>Actinomycetota</taxon>
        <taxon>Actinomycetes</taxon>
        <taxon>Kitasatosporales</taxon>
        <taxon>Streptomycetaceae</taxon>
        <taxon>Streptomyces</taxon>
    </lineage>
</organism>
<feature type="compositionally biased region" description="Basic and acidic residues" evidence="2">
    <location>
        <begin position="1"/>
        <end position="20"/>
    </location>
</feature>
<dbReference type="UniPathway" id="UPA00337"/>
<proteinExistence type="predicted"/>
<dbReference type="AlphaFoldDB" id="A0A3S9YMK9"/>
<evidence type="ECO:0000259" key="3">
    <source>
        <dbReference type="Pfam" id="PF13243"/>
    </source>
</evidence>
<dbReference type="SUPFAM" id="SSF48239">
    <property type="entry name" value="Terpenoid cyclases/Protein prenyltransferases"/>
    <property type="match status" value="2"/>
</dbReference>
<dbReference type="EMBL" id="CP029042">
    <property type="protein sequence ID" value="AZS76084.1"/>
    <property type="molecule type" value="Genomic_DNA"/>
</dbReference>
<keyword evidence="1" id="KW-0479">Metal-binding</keyword>
<evidence type="ECO:0000313" key="5">
    <source>
        <dbReference type="Proteomes" id="UP000275579"/>
    </source>
</evidence>
<keyword evidence="4" id="KW-0808">Transferase</keyword>
<gene>
    <name evidence="4" type="ORF">DDE74_39180</name>
</gene>
<evidence type="ECO:0000313" key="4">
    <source>
        <dbReference type="EMBL" id="AZS76084.1"/>
    </source>
</evidence>
<protein>
    <submittedName>
        <fullName evidence="4">Prenyltransferase</fullName>
    </submittedName>
</protein>
<evidence type="ECO:0000256" key="1">
    <source>
        <dbReference type="ARBA" id="ARBA00022723"/>
    </source>
</evidence>
<dbReference type="Pfam" id="PF13243">
    <property type="entry name" value="SQHop_cyclase_C"/>
    <property type="match status" value="2"/>
</dbReference>
<sequence length="553" mass="58046">MSHAGEARLRSGSGTREDRGQMSTGPALPSIPDAHRSPTLATRVSRVLALATRHTLSTQRDNGSWLATPAPRITETALCTLALARSPHPGADRAAERGRAWLANGAAPQNHHPVAHAVETALLSLALDTGGPIDVSHPSFADRTLSARARLLQAIALYTGRATSGGTGPAALRTLLATAVAAQGRLKRWTRVELWSAHALVETHFGDRTSARHAARMVADQQSPSGDFFANPVTTALAALALQAAAPGTAAARRCAEYLLTSQLADGTWRFSRSDVWDTALTMRAFHGAAAFDRHGLPAAVAFLVAAQNPDGGWPYRLGVESDNDTTAAVLIALGGASGAPGTTIGPGLRHLVRQQTADGLWRTWQSAGDPPVDDVVAHVVTALDRYSGRHRVQLAAARGWLAERLGEQGRWHAGWYRGLPYATAEVLPALDAAVPAGGHPAARTLAETRNPDGGWPVEGAGPSTPAATGLALAALERGGLLSEEHWAPALGYLVETQRDDGTWPGVPLMYGPRPLLTHYPTHTHAFAVGGLFAGQRRLRTAAAATGSAHEEG</sequence>
<dbReference type="GO" id="GO:0016740">
    <property type="term" value="F:transferase activity"/>
    <property type="evidence" value="ECO:0007669"/>
    <property type="project" value="UniProtKB-KW"/>
</dbReference>
<dbReference type="InterPro" id="IPR008930">
    <property type="entry name" value="Terpenoid_cyclase/PrenylTrfase"/>
</dbReference>
<dbReference type="GO" id="GO:0046872">
    <property type="term" value="F:metal ion binding"/>
    <property type="evidence" value="ECO:0007669"/>
    <property type="project" value="UniProtKB-KW"/>
</dbReference>
<dbReference type="Proteomes" id="UP000275579">
    <property type="component" value="Chromosome"/>
</dbReference>
<feature type="domain" description="Squalene cyclase C-terminal" evidence="3">
    <location>
        <begin position="370"/>
        <end position="506"/>
    </location>
</feature>
<name>A0A3S9YMK9_9ACTN</name>